<keyword evidence="1" id="KW-0812">Transmembrane</keyword>
<keyword evidence="3" id="KW-1185">Reference proteome</keyword>
<comment type="caution">
    <text evidence="2">The sequence shown here is derived from an EMBL/GenBank/DDBJ whole genome shotgun (WGS) entry which is preliminary data.</text>
</comment>
<organism evidence="2 3">
    <name type="scientific">Colocasia esculenta</name>
    <name type="common">Wild taro</name>
    <name type="synonym">Arum esculentum</name>
    <dbReference type="NCBI Taxonomy" id="4460"/>
    <lineage>
        <taxon>Eukaryota</taxon>
        <taxon>Viridiplantae</taxon>
        <taxon>Streptophyta</taxon>
        <taxon>Embryophyta</taxon>
        <taxon>Tracheophyta</taxon>
        <taxon>Spermatophyta</taxon>
        <taxon>Magnoliopsida</taxon>
        <taxon>Liliopsida</taxon>
        <taxon>Araceae</taxon>
        <taxon>Aroideae</taxon>
        <taxon>Colocasieae</taxon>
        <taxon>Colocasia</taxon>
    </lineage>
</organism>
<gene>
    <name evidence="2" type="ORF">Taro_005768</name>
</gene>
<evidence type="ECO:0000313" key="3">
    <source>
        <dbReference type="Proteomes" id="UP000652761"/>
    </source>
</evidence>
<name>A0A843TV90_COLES</name>
<reference evidence="2" key="1">
    <citation type="submission" date="2017-07" db="EMBL/GenBank/DDBJ databases">
        <title>Taro Niue Genome Assembly and Annotation.</title>
        <authorList>
            <person name="Atibalentja N."/>
            <person name="Keating K."/>
            <person name="Fields C.J."/>
        </authorList>
    </citation>
    <scope>NUCLEOTIDE SEQUENCE</scope>
    <source>
        <strain evidence="2">Niue_2</strain>
        <tissue evidence="2">Leaf</tissue>
    </source>
</reference>
<protein>
    <submittedName>
        <fullName evidence="2">Uncharacterized protein</fullName>
    </submittedName>
</protein>
<feature type="transmembrane region" description="Helical" evidence="1">
    <location>
        <begin position="81"/>
        <end position="105"/>
    </location>
</feature>
<dbReference type="Proteomes" id="UP000652761">
    <property type="component" value="Unassembled WGS sequence"/>
</dbReference>
<accession>A0A843TV90</accession>
<evidence type="ECO:0000256" key="1">
    <source>
        <dbReference type="SAM" id="Phobius"/>
    </source>
</evidence>
<dbReference type="AlphaFoldDB" id="A0A843TV90"/>
<sequence length="137" mass="15260">MLTSALGRRRPPTSRLGRDGDACRVLNGTQFITKVGQTELSMLCLAKGRSCYGDFGRFGIWGLFLTRSRCEDTAWSGGDTVSWLVCVFLTKVWCWLVSTILWLMLVERQLDLSSVTARLRGSSCVVLSGWDTGIMNQ</sequence>
<keyword evidence="1" id="KW-0472">Membrane</keyword>
<dbReference type="EMBL" id="NMUH01000166">
    <property type="protein sequence ID" value="MQL73420.1"/>
    <property type="molecule type" value="Genomic_DNA"/>
</dbReference>
<evidence type="ECO:0000313" key="2">
    <source>
        <dbReference type="EMBL" id="MQL73420.1"/>
    </source>
</evidence>
<proteinExistence type="predicted"/>
<keyword evidence="1" id="KW-1133">Transmembrane helix</keyword>